<dbReference type="NCBIfam" id="TIGR02872">
    <property type="entry name" value="spore_ytvI"/>
    <property type="match status" value="1"/>
</dbReference>
<reference evidence="7 8" key="1">
    <citation type="submission" date="2021-02" db="EMBL/GenBank/DDBJ databases">
        <title>Bacillus sp. RD4P76, an endophyte from a halophyte.</title>
        <authorList>
            <person name="Sun J.-Q."/>
        </authorList>
    </citation>
    <scope>NUCLEOTIDE SEQUENCE [LARGE SCALE GENOMIC DNA]</scope>
    <source>
        <strain evidence="7 8">RD4P76</strain>
    </source>
</reference>
<organism evidence="7 8">
    <name type="scientific">Bacillus suaedaesalsae</name>
    <dbReference type="NCBI Taxonomy" id="2810349"/>
    <lineage>
        <taxon>Bacteria</taxon>
        <taxon>Bacillati</taxon>
        <taxon>Bacillota</taxon>
        <taxon>Bacilli</taxon>
        <taxon>Bacillales</taxon>
        <taxon>Bacillaceae</taxon>
        <taxon>Bacillus</taxon>
    </lineage>
</organism>
<evidence type="ECO:0000256" key="1">
    <source>
        <dbReference type="ARBA" id="ARBA00004141"/>
    </source>
</evidence>
<proteinExistence type="inferred from homology"/>
<dbReference type="RefSeq" id="WP_204204853.1">
    <property type="nucleotide sequence ID" value="NZ_JAFELM010000043.1"/>
</dbReference>
<gene>
    <name evidence="7" type="primary">ytvI</name>
    <name evidence="7" type="ORF">JR050_17200</name>
</gene>
<evidence type="ECO:0000256" key="3">
    <source>
        <dbReference type="ARBA" id="ARBA00022692"/>
    </source>
</evidence>
<feature type="transmembrane region" description="Helical" evidence="6">
    <location>
        <begin position="51"/>
        <end position="72"/>
    </location>
</feature>
<dbReference type="Pfam" id="PF01594">
    <property type="entry name" value="AI-2E_transport"/>
    <property type="match status" value="1"/>
</dbReference>
<evidence type="ECO:0000256" key="2">
    <source>
        <dbReference type="ARBA" id="ARBA00009773"/>
    </source>
</evidence>
<feature type="transmembrane region" description="Helical" evidence="6">
    <location>
        <begin position="304"/>
        <end position="326"/>
    </location>
</feature>
<evidence type="ECO:0000313" key="8">
    <source>
        <dbReference type="Proteomes" id="UP001518925"/>
    </source>
</evidence>
<dbReference type="EMBL" id="JAFELM010000043">
    <property type="protein sequence ID" value="MBM6619401.1"/>
    <property type="molecule type" value="Genomic_DNA"/>
</dbReference>
<comment type="similarity">
    <text evidence="2">Belongs to the autoinducer-2 exporter (AI-2E) (TC 2.A.86) family.</text>
</comment>
<dbReference type="InterPro" id="IPR014227">
    <property type="entry name" value="YtvI-like"/>
</dbReference>
<accession>A0ABS2DLN7</accession>
<comment type="subcellular location">
    <subcellularLocation>
        <location evidence="1">Membrane</location>
        <topology evidence="1">Multi-pass membrane protein</topology>
    </subcellularLocation>
</comment>
<evidence type="ECO:0000256" key="6">
    <source>
        <dbReference type="SAM" id="Phobius"/>
    </source>
</evidence>
<feature type="transmembrane region" description="Helical" evidence="6">
    <location>
        <begin position="202"/>
        <end position="224"/>
    </location>
</feature>
<evidence type="ECO:0000256" key="5">
    <source>
        <dbReference type="ARBA" id="ARBA00023136"/>
    </source>
</evidence>
<keyword evidence="3 6" id="KW-0812">Transmembrane</keyword>
<sequence>MKKYLLLIIIAILLYFLLPKSVPILLALLTAVLFEPFVTSIIKRWKLKRGFSVLIVFVLFLSITGFISYIVLAKLIEQLIYFSNNLPFVLAKINILVGQSIDKWELFSANVPKDVIDSIEASFESLEKSILSWTSNLTQSVLLFITTIPQILIEILVYFIAVFLFSLELPRLKLKILEMFSEKTKEKILVISKQLNRAGVGFLKAQVLFSALTFVLAYVGLLILKVDYPILLSIVIVIVDILPVLGTGSVLVPFAVYCFVTGQQDTGIGLIIMFLIITVVRRVIEPKVYSSSMGISPLASLISMYLGFQIIGFLGLIVGPTVIIIFDTFKKAGIIKYQFKL</sequence>
<dbReference type="PANTHER" id="PTHR21716:SF68">
    <property type="entry name" value="TRANSPORT PROTEIN YTVI-RELATED"/>
    <property type="match status" value="1"/>
</dbReference>
<feature type="transmembrane region" description="Helical" evidence="6">
    <location>
        <begin position="267"/>
        <end position="284"/>
    </location>
</feature>
<protein>
    <submittedName>
        <fullName evidence="7">Sporulation integral membrane protein YtvI</fullName>
    </submittedName>
</protein>
<feature type="transmembrane region" description="Helical" evidence="6">
    <location>
        <begin position="79"/>
        <end position="97"/>
    </location>
</feature>
<dbReference type="Proteomes" id="UP001518925">
    <property type="component" value="Unassembled WGS sequence"/>
</dbReference>
<dbReference type="InterPro" id="IPR002549">
    <property type="entry name" value="AI-2E-like"/>
</dbReference>
<keyword evidence="4 6" id="KW-1133">Transmembrane helix</keyword>
<feature type="transmembrane region" description="Helical" evidence="6">
    <location>
        <begin position="230"/>
        <end position="260"/>
    </location>
</feature>
<keyword evidence="5 6" id="KW-0472">Membrane</keyword>
<evidence type="ECO:0000256" key="4">
    <source>
        <dbReference type="ARBA" id="ARBA00022989"/>
    </source>
</evidence>
<keyword evidence="8" id="KW-1185">Reference proteome</keyword>
<name>A0ABS2DLN7_9BACI</name>
<evidence type="ECO:0000313" key="7">
    <source>
        <dbReference type="EMBL" id="MBM6619401.1"/>
    </source>
</evidence>
<feature type="transmembrane region" description="Helical" evidence="6">
    <location>
        <begin position="141"/>
        <end position="165"/>
    </location>
</feature>
<comment type="caution">
    <text evidence="7">The sequence shown here is derived from an EMBL/GenBank/DDBJ whole genome shotgun (WGS) entry which is preliminary data.</text>
</comment>
<dbReference type="PANTHER" id="PTHR21716">
    <property type="entry name" value="TRANSMEMBRANE PROTEIN"/>
    <property type="match status" value="1"/>
</dbReference>